<name>A0A9P0MFE8_NEZVI</name>
<dbReference type="InterPro" id="IPR013120">
    <property type="entry name" value="FAR_NAD-bd"/>
</dbReference>
<dbReference type="GO" id="GO:0102965">
    <property type="term" value="F:alcohol-forming long-chain fatty acyl-CoA reductase activity"/>
    <property type="evidence" value="ECO:0007669"/>
    <property type="project" value="UniProtKB-EC"/>
</dbReference>
<evidence type="ECO:0000313" key="3">
    <source>
        <dbReference type="EMBL" id="CAH1397028.1"/>
    </source>
</evidence>
<proteinExistence type="inferred from homology"/>
<feature type="domain" description="Thioester reductase (TE)" evidence="2">
    <location>
        <begin position="41"/>
        <end position="83"/>
    </location>
</feature>
<dbReference type="InterPro" id="IPR026055">
    <property type="entry name" value="FAR"/>
</dbReference>
<organism evidence="3 4">
    <name type="scientific">Nezara viridula</name>
    <name type="common">Southern green stink bug</name>
    <name type="synonym">Cimex viridulus</name>
    <dbReference type="NCBI Taxonomy" id="85310"/>
    <lineage>
        <taxon>Eukaryota</taxon>
        <taxon>Metazoa</taxon>
        <taxon>Ecdysozoa</taxon>
        <taxon>Arthropoda</taxon>
        <taxon>Hexapoda</taxon>
        <taxon>Insecta</taxon>
        <taxon>Pterygota</taxon>
        <taxon>Neoptera</taxon>
        <taxon>Paraneoptera</taxon>
        <taxon>Hemiptera</taxon>
        <taxon>Heteroptera</taxon>
        <taxon>Panheteroptera</taxon>
        <taxon>Pentatomomorpha</taxon>
        <taxon>Pentatomoidea</taxon>
        <taxon>Pentatomidae</taxon>
        <taxon>Pentatominae</taxon>
        <taxon>Nezara</taxon>
    </lineage>
</organism>
<keyword evidence="1" id="KW-0443">Lipid metabolism</keyword>
<dbReference type="InterPro" id="IPR036291">
    <property type="entry name" value="NAD(P)-bd_dom_sf"/>
</dbReference>
<accession>A0A9P0MFE8</accession>
<keyword evidence="1" id="KW-0444">Lipid biosynthesis</keyword>
<dbReference type="GO" id="GO:0005777">
    <property type="term" value="C:peroxisome"/>
    <property type="evidence" value="ECO:0007669"/>
    <property type="project" value="TreeGrafter"/>
</dbReference>
<reference evidence="3" key="1">
    <citation type="submission" date="2022-01" db="EMBL/GenBank/DDBJ databases">
        <authorList>
            <person name="King R."/>
        </authorList>
    </citation>
    <scope>NUCLEOTIDE SEQUENCE</scope>
</reference>
<dbReference type="PANTHER" id="PTHR11011">
    <property type="entry name" value="MALE STERILITY PROTEIN 2-RELATED"/>
    <property type="match status" value="1"/>
</dbReference>
<dbReference type="Proteomes" id="UP001152798">
    <property type="component" value="Chromosome 3"/>
</dbReference>
<evidence type="ECO:0000259" key="2">
    <source>
        <dbReference type="Pfam" id="PF07993"/>
    </source>
</evidence>
<dbReference type="Pfam" id="PF07993">
    <property type="entry name" value="NAD_binding_4"/>
    <property type="match status" value="1"/>
</dbReference>
<comment type="similarity">
    <text evidence="1">Belongs to the fatty acyl-CoA reductase family.</text>
</comment>
<dbReference type="SUPFAM" id="SSF51735">
    <property type="entry name" value="NAD(P)-binding Rossmann-fold domains"/>
    <property type="match status" value="1"/>
</dbReference>
<dbReference type="GO" id="GO:0080019">
    <property type="term" value="F:alcohol-forming very long-chain fatty acyl-CoA reductase activity"/>
    <property type="evidence" value="ECO:0007669"/>
    <property type="project" value="InterPro"/>
</dbReference>
<sequence>MTVSESDEIFVKGLNIVSTWSKSVVAMGRIQEFFASKTVLVTRATGFLGGVLIERLLSSCPDLEEIFVVARPRKGQSPIQRLQFLLSLPVSSIQYVI</sequence>
<evidence type="ECO:0000256" key="1">
    <source>
        <dbReference type="RuleBase" id="RU363097"/>
    </source>
</evidence>
<keyword evidence="1" id="KW-0560">Oxidoreductase</keyword>
<protein>
    <recommendedName>
        <fullName evidence="1">Fatty acyl-CoA reductase</fullName>
        <ecNumber evidence="1">1.2.1.84</ecNumber>
    </recommendedName>
</protein>
<dbReference type="Gene3D" id="3.40.50.720">
    <property type="entry name" value="NAD(P)-binding Rossmann-like Domain"/>
    <property type="match status" value="1"/>
</dbReference>
<keyword evidence="4" id="KW-1185">Reference proteome</keyword>
<gene>
    <name evidence="3" type="ORF">NEZAVI_LOCUS6960</name>
</gene>
<dbReference type="AlphaFoldDB" id="A0A9P0MFE8"/>
<dbReference type="OrthoDB" id="429813at2759"/>
<comment type="catalytic activity">
    <reaction evidence="1">
        <text>a long-chain fatty acyl-CoA + 2 NADPH + 2 H(+) = a long-chain primary fatty alcohol + 2 NADP(+) + CoA</text>
        <dbReference type="Rhea" id="RHEA:52716"/>
        <dbReference type="ChEBI" id="CHEBI:15378"/>
        <dbReference type="ChEBI" id="CHEBI:57287"/>
        <dbReference type="ChEBI" id="CHEBI:57783"/>
        <dbReference type="ChEBI" id="CHEBI:58349"/>
        <dbReference type="ChEBI" id="CHEBI:77396"/>
        <dbReference type="ChEBI" id="CHEBI:83139"/>
        <dbReference type="EC" id="1.2.1.84"/>
    </reaction>
</comment>
<dbReference type="EMBL" id="OV725079">
    <property type="protein sequence ID" value="CAH1397028.1"/>
    <property type="molecule type" value="Genomic_DNA"/>
</dbReference>
<dbReference type="EC" id="1.2.1.84" evidence="1"/>
<dbReference type="GO" id="GO:0035336">
    <property type="term" value="P:long-chain fatty-acyl-CoA metabolic process"/>
    <property type="evidence" value="ECO:0007669"/>
    <property type="project" value="TreeGrafter"/>
</dbReference>
<evidence type="ECO:0000313" key="4">
    <source>
        <dbReference type="Proteomes" id="UP001152798"/>
    </source>
</evidence>
<dbReference type="PANTHER" id="PTHR11011:SF45">
    <property type="entry name" value="FATTY ACYL-COA REDUCTASE CG8306-RELATED"/>
    <property type="match status" value="1"/>
</dbReference>
<keyword evidence="1" id="KW-0521">NADP</keyword>
<comment type="function">
    <text evidence="1">Catalyzes the reduction of fatty acyl-CoA to fatty alcohols.</text>
</comment>